<dbReference type="InParanoid" id="A0A7M7J8V9"/>
<evidence type="ECO:0000256" key="1">
    <source>
        <dbReference type="ARBA" id="ARBA00004141"/>
    </source>
</evidence>
<keyword evidence="5 8" id="KW-1133">Transmembrane helix</keyword>
<feature type="transmembrane region" description="Helical" evidence="8">
    <location>
        <begin position="267"/>
        <end position="291"/>
    </location>
</feature>
<evidence type="ECO:0000256" key="4">
    <source>
        <dbReference type="ARBA" id="ARBA00022889"/>
    </source>
</evidence>
<comment type="subcellular location">
    <subcellularLocation>
        <location evidence="1">Membrane</location>
        <topology evidence="1">Multi-pass membrane protein</topology>
    </subcellularLocation>
</comment>
<dbReference type="Proteomes" id="UP000594260">
    <property type="component" value="Unplaced"/>
</dbReference>
<reference evidence="9" key="1">
    <citation type="submission" date="2021-01" db="UniProtKB">
        <authorList>
            <consortium name="EnsemblMetazoa"/>
        </authorList>
    </citation>
    <scope>IDENTIFICATION</scope>
</reference>
<evidence type="ECO:0000256" key="6">
    <source>
        <dbReference type="ARBA" id="ARBA00023136"/>
    </source>
</evidence>
<organism evidence="9 10">
    <name type="scientific">Varroa destructor</name>
    <name type="common">Honeybee mite</name>
    <dbReference type="NCBI Taxonomy" id="109461"/>
    <lineage>
        <taxon>Eukaryota</taxon>
        <taxon>Metazoa</taxon>
        <taxon>Ecdysozoa</taxon>
        <taxon>Arthropoda</taxon>
        <taxon>Chelicerata</taxon>
        <taxon>Arachnida</taxon>
        <taxon>Acari</taxon>
        <taxon>Parasitiformes</taxon>
        <taxon>Mesostigmata</taxon>
        <taxon>Gamasina</taxon>
        <taxon>Dermanyssoidea</taxon>
        <taxon>Varroidae</taxon>
        <taxon>Varroa</taxon>
    </lineage>
</organism>
<protein>
    <submittedName>
        <fullName evidence="9">Uncharacterized protein</fullName>
    </submittedName>
</protein>
<keyword evidence="10" id="KW-1185">Reference proteome</keyword>
<proteinExistence type="inferred from homology"/>
<dbReference type="AlphaFoldDB" id="A0A7M7J8V9"/>
<accession>A0A7M7J8V9</accession>
<evidence type="ECO:0000256" key="5">
    <source>
        <dbReference type="ARBA" id="ARBA00022989"/>
    </source>
</evidence>
<evidence type="ECO:0000256" key="2">
    <source>
        <dbReference type="ARBA" id="ARBA00008141"/>
    </source>
</evidence>
<evidence type="ECO:0000256" key="8">
    <source>
        <dbReference type="SAM" id="Phobius"/>
    </source>
</evidence>
<dbReference type="PANTHER" id="PTHR12316:SF17">
    <property type="entry name" value="NINJURIN C, ISOFORM D"/>
    <property type="match status" value="1"/>
</dbReference>
<keyword evidence="6 8" id="KW-0472">Membrane</keyword>
<dbReference type="GO" id="GO:0016020">
    <property type="term" value="C:membrane"/>
    <property type="evidence" value="ECO:0007669"/>
    <property type="project" value="UniProtKB-SubCell"/>
</dbReference>
<feature type="transmembrane region" description="Helical" evidence="8">
    <location>
        <begin position="312"/>
        <end position="331"/>
    </location>
</feature>
<feature type="region of interest" description="Disordered" evidence="7">
    <location>
        <begin position="180"/>
        <end position="200"/>
    </location>
</feature>
<evidence type="ECO:0000313" key="9">
    <source>
        <dbReference type="EnsemblMetazoa" id="XP_022648479"/>
    </source>
</evidence>
<evidence type="ECO:0000256" key="3">
    <source>
        <dbReference type="ARBA" id="ARBA00022692"/>
    </source>
</evidence>
<name>A0A7M7J8V9_VARDE</name>
<dbReference type="OrthoDB" id="6114058at2759"/>
<comment type="similarity">
    <text evidence="2">Belongs to the ninjurin family.</text>
</comment>
<sequence length="360" mass="39375">MACFGDSLSSNGRFGSPVTYFDSAAFYIRHTYYSSQFRVEQSRLTFNDRYGQNSSMKSCFGLFIKLGGDQGVQYLVARRKECGTSHVHRRNSGLAREARMCKIAGGEGVSIGRIMAPSPAPRDHEHPGGSILNAAQITPLRRQLSSVGRCSSLDTKFHRSHKHLLGLEVEELRELNRPPGPDRLVFDKDENGLDGGGGINSDELRLDMDRSLAAEASSGAGTHSWMDMNLYSTKNAISQGLLTLALLTSNASQLRSILQNGPRANRFYLICLSAVGTALTLQVTVGILLIIKGRFNINRAVQQRPAELVNNLVLTGVFLVAVANIFLTAFVSSGETIGRPFEVENVTVSTQSRESAEDFR</sequence>
<keyword evidence="4" id="KW-0130">Cell adhesion</keyword>
<evidence type="ECO:0000256" key="7">
    <source>
        <dbReference type="SAM" id="MobiDB-lite"/>
    </source>
</evidence>
<dbReference type="RefSeq" id="XP_022648479.1">
    <property type="nucleotide sequence ID" value="XM_022792744.1"/>
</dbReference>
<dbReference type="Pfam" id="PF04923">
    <property type="entry name" value="Ninjurin"/>
    <property type="match status" value="1"/>
</dbReference>
<dbReference type="KEGG" id="vde:111245026"/>
<dbReference type="PANTHER" id="PTHR12316">
    <property type="entry name" value="NINJURIN-RELATED"/>
    <property type="match status" value="1"/>
</dbReference>
<dbReference type="GO" id="GO:0007155">
    <property type="term" value="P:cell adhesion"/>
    <property type="evidence" value="ECO:0007669"/>
    <property type="project" value="UniProtKB-KW"/>
</dbReference>
<keyword evidence="3 8" id="KW-0812">Transmembrane</keyword>
<evidence type="ECO:0000313" key="10">
    <source>
        <dbReference type="Proteomes" id="UP000594260"/>
    </source>
</evidence>
<dbReference type="GO" id="GO:0042246">
    <property type="term" value="P:tissue regeneration"/>
    <property type="evidence" value="ECO:0007669"/>
    <property type="project" value="InterPro"/>
</dbReference>
<dbReference type="InterPro" id="IPR007007">
    <property type="entry name" value="Ninjurin"/>
</dbReference>
<dbReference type="GeneID" id="111245026"/>
<dbReference type="EnsemblMetazoa" id="XM_022792744">
    <property type="protein sequence ID" value="XP_022648479"/>
    <property type="gene ID" value="LOC111245026"/>
</dbReference>